<accession>A0A0G4NM14</accession>
<gene>
    <name evidence="1" type="ORF">BN1723_016762</name>
</gene>
<organism evidence="1 2">
    <name type="scientific">Verticillium longisporum</name>
    <name type="common">Verticillium dahliae var. longisporum</name>
    <dbReference type="NCBI Taxonomy" id="100787"/>
    <lineage>
        <taxon>Eukaryota</taxon>
        <taxon>Fungi</taxon>
        <taxon>Dikarya</taxon>
        <taxon>Ascomycota</taxon>
        <taxon>Pezizomycotina</taxon>
        <taxon>Sordariomycetes</taxon>
        <taxon>Hypocreomycetidae</taxon>
        <taxon>Glomerellales</taxon>
        <taxon>Plectosphaerellaceae</taxon>
        <taxon>Verticillium</taxon>
    </lineage>
</organism>
<feature type="non-terminal residue" evidence="1">
    <location>
        <position position="1"/>
    </location>
</feature>
<dbReference type="Proteomes" id="UP000045706">
    <property type="component" value="Unassembled WGS sequence"/>
</dbReference>
<evidence type="ECO:0000313" key="1">
    <source>
        <dbReference type="EMBL" id="CRK47510.1"/>
    </source>
</evidence>
<sequence length="8" mass="874">VEAATIDR</sequence>
<dbReference type="EMBL" id="CVQI01036640">
    <property type="protein sequence ID" value="CRK47510.1"/>
    <property type="molecule type" value="Genomic_DNA"/>
</dbReference>
<feature type="non-terminal residue" evidence="1">
    <location>
        <position position="8"/>
    </location>
</feature>
<protein>
    <submittedName>
        <fullName evidence="1">Uncharacterized protein</fullName>
    </submittedName>
</protein>
<proteinExistence type="predicted"/>
<reference evidence="2" key="1">
    <citation type="submission" date="2015-05" db="EMBL/GenBank/DDBJ databases">
        <authorList>
            <person name="Fogelqvist Johan"/>
        </authorList>
    </citation>
    <scope>NUCLEOTIDE SEQUENCE [LARGE SCALE GENOMIC DNA]</scope>
</reference>
<evidence type="ECO:0000313" key="2">
    <source>
        <dbReference type="Proteomes" id="UP000045706"/>
    </source>
</evidence>
<name>A0A0G4NM14_VERLO</name>